<feature type="domain" description="BEACH-type PH" evidence="8">
    <location>
        <begin position="2402"/>
        <end position="2505"/>
    </location>
</feature>
<keyword evidence="10" id="KW-1185">Reference proteome</keyword>
<feature type="transmembrane region" description="Helical" evidence="6">
    <location>
        <begin position="517"/>
        <end position="536"/>
    </location>
</feature>
<dbReference type="Gene3D" id="2.130.10.10">
    <property type="entry name" value="YVTN repeat-like/Quinoprotein amine dehydrogenase"/>
    <property type="match status" value="1"/>
</dbReference>
<dbReference type="InterPro" id="IPR000409">
    <property type="entry name" value="BEACH_dom"/>
</dbReference>
<keyword evidence="1" id="KW-0853">WD repeat</keyword>
<keyword evidence="6" id="KW-1133">Transmembrane helix</keyword>
<organism evidence="11">
    <name type="scientific">Brugia pahangi</name>
    <name type="common">Filarial nematode worm</name>
    <dbReference type="NCBI Taxonomy" id="6280"/>
    <lineage>
        <taxon>Eukaryota</taxon>
        <taxon>Metazoa</taxon>
        <taxon>Ecdysozoa</taxon>
        <taxon>Nematoda</taxon>
        <taxon>Chromadorea</taxon>
        <taxon>Rhabditida</taxon>
        <taxon>Spirurina</taxon>
        <taxon>Spiruromorpha</taxon>
        <taxon>Filarioidea</taxon>
        <taxon>Onchocercidae</taxon>
        <taxon>Brugia</taxon>
    </lineage>
</organism>
<dbReference type="SUPFAM" id="SSF50729">
    <property type="entry name" value="PH domain-like"/>
    <property type="match status" value="1"/>
</dbReference>
<dbReference type="CDD" id="cd01201">
    <property type="entry name" value="PH_BEACH"/>
    <property type="match status" value="1"/>
</dbReference>
<dbReference type="SUPFAM" id="SSF81837">
    <property type="entry name" value="BEACH domain"/>
    <property type="match status" value="1"/>
</dbReference>
<dbReference type="PANTHER" id="PTHR13743:SF86">
    <property type="entry name" value="LYSOSOMAL-TRAFFICKING REGULATOR"/>
    <property type="match status" value="1"/>
</dbReference>
<evidence type="ECO:0000256" key="2">
    <source>
        <dbReference type="ARBA" id="ARBA00022737"/>
    </source>
</evidence>
<dbReference type="FunFam" id="1.10.1540.10:FF:000001">
    <property type="entry name" value="neurobeachin isoform X1"/>
    <property type="match status" value="1"/>
</dbReference>
<dbReference type="Pfam" id="PF14844">
    <property type="entry name" value="PH_BEACH"/>
    <property type="match status" value="1"/>
</dbReference>
<dbReference type="WBParaSite" id="BPAG_0000002501-mRNA-1">
    <property type="protein sequence ID" value="BPAG_0000002501-mRNA-1"/>
    <property type="gene ID" value="BPAG_0000002501"/>
</dbReference>
<dbReference type="InterPro" id="IPR023362">
    <property type="entry name" value="PH-BEACH_dom"/>
</dbReference>
<evidence type="ECO:0000313" key="11">
    <source>
        <dbReference type="WBParaSite" id="BPAG_0000002501-mRNA-1"/>
    </source>
</evidence>
<evidence type="ECO:0000256" key="3">
    <source>
        <dbReference type="ARBA" id="ARBA00059038"/>
    </source>
</evidence>
<evidence type="ECO:0000313" key="9">
    <source>
        <dbReference type="EMBL" id="VDN81212.1"/>
    </source>
</evidence>
<keyword evidence="2" id="KW-0677">Repeat</keyword>
<feature type="domain" description="BEACH" evidence="7">
    <location>
        <begin position="2512"/>
        <end position="2817"/>
    </location>
</feature>
<keyword evidence="6" id="KW-0472">Membrane</keyword>
<feature type="transmembrane region" description="Helical" evidence="6">
    <location>
        <begin position="481"/>
        <end position="502"/>
    </location>
</feature>
<reference evidence="9 10" key="2">
    <citation type="submission" date="2018-11" db="EMBL/GenBank/DDBJ databases">
        <authorList>
            <consortium name="Pathogen Informatics"/>
        </authorList>
    </citation>
    <scope>NUCLEOTIDE SEQUENCE [LARGE SCALE GENOMIC DNA]</scope>
</reference>
<dbReference type="Proteomes" id="UP000278627">
    <property type="component" value="Unassembled WGS sequence"/>
</dbReference>
<dbReference type="InterPro" id="IPR036322">
    <property type="entry name" value="WD40_repeat_dom_sf"/>
</dbReference>
<evidence type="ECO:0000256" key="6">
    <source>
        <dbReference type="SAM" id="Phobius"/>
    </source>
</evidence>
<dbReference type="InterPro" id="IPR036372">
    <property type="entry name" value="BEACH_dom_sf"/>
</dbReference>
<sequence length="3175" mass="363738">MIRINDDFDHFLYNILRICGQYEKRSMERARRLNADSFDDTRETKQTEAAKERLTDNIVETLQTRQPVALLPKFPPPTKYFECTEMRYAYMAMRNKKRELEEKGCKRWQQLGLNAYVGWRTGLLAYLRDSLERNEVVEPRTTLLLAIVARLPLNPRCGLEGHSKEIAAKLADYLGKFPSSSLFAEISFCDAQLLSNLQCERCNEEENINENEKDDKFCKRKQRSVMVGWDNIFHLNRDEFTVEQESAAILKDSALKIMYYKMVDHSPDAISEFETFAHSLSIFARLIEDSSIYGFVVKQLLSHDFPITSKNKQVIIAWEVMLSLLLRGSINFLRSESDISGFPFRRVIIECIICCAAKIANNINAYMCSSGMNFELLTDCYSLFDGIIKYYRKEQFISLVRELFIFIEYLPSSFVVSIVSYFSNYIVQYSNRIALLKKSLPKSKFDFKENGKRFPYFDVQCAYKFVHDIVTEIVRNCSEEFVFFILFYFLLIYLFFSIYRAVLSEILSCALSLPDEYYSFIGIISVFTTFLSAHLLDNFIDRCAEIIAKQQNNFDRRTVTAMPSAFLVSLQNRIGNFQGAKFICLLQTLSSICPFLLVQDVEIICLAILNRFKNESSLSKKWNDSAKLNDISIHCDAMADFLAEYLFGQKAIEFAISDVILPCMALLETSAASFNLVYIICKRSIIVGSNLISPKSVEDLAKSISDRLSRELTYASADIWTLIGITDFAIPLLHVADLLLLLLSYCTEKVLPSGFLICAKQCSSTLVSITMDWMLAPNEVDSHMLRISQLFSVSLRIVLATNVAEENPMEWIQSKLMNNELFISNIRLLECFIRVLFLKTYSPIQSNHSGDLSSIIDTVKSADKFYSQLSVVSILLLQKHIQAKRSVSSNNEYYIRKICGTLQHAMLNAQFDKNVLFSKLNRLILHLLRTLAEISVSSNCFRVLLTFYFDFISTNLTPSDIRNVFAIVRNARYLQVALTEVLLGLLPNEKVEPKDVYVFPQKIYAHMKINCDGTVLNNLQFDGSDWKGKSAPSWSASLCNERTEDMHNAKLFSGSLSNLAVSKHEDDSFDGCCAAKLALDWSLCLFDGLTVSFWLLPQKCKKREIVGSLEQVYPVCSVDTNNLSFLLQVSFDSRTLHVSIALNGEVKQRRCLPSVLTDDAWNHIVVSVDSMLSVHVWINSQRFIMRVKHKCAVSLEQLSFVFGFGALQKDLVYSETFYELSPILSFRGSLKAPQVLILRALGCDCISLAACNISSLMLRLTSLLSSQNLFVQQNAFLKLFADVETAFACLQQDFLFVIRDRMAYVQRKCYSHNTKKKLELDSLPSTERHLLEWNCPMVKRLGKTSTADCWLSLGSQNLFLFMFAEAIDLKHSAYEQAITFHLLFQFLRRVSPFTSEYTFSNVYDCVIRCLSSSLAYLGAQMLEEFRSTCISLPPRMKCSSGRSKQWFIVDPELVVRLVCAPWIWRGRERMLQWRIILEDIVHCISDETTECSAFSRGQLKRVSFLKKLFQAILEMLQDDKNYRIEVQDVAPLTDTLLTIIRIMLGSLAVAEGIIHLWNFIFLSHAAAYTYITYGHTDHFQWLQQELLQEECKFDLLKDTDLVGRLKDYGNMLGKNRVVEVWTKERSVIKLRQMYDAVCLVDNQNNEYSADSKCPTTVCKKGVLDLAGNLRRAKGESYESSENAVMKEEKKVDWFCDLRCRCLEQLALVVQNAPDASFTEVVNMRISWQAVVVLLTNQSDERFRDHVFNLLKHILLRADSEMRSDFIKNDGFELLSSQMRGYPITDEIASSLFSLLFEEPIRFSDELGSDHVPFLKLNQFKCLSLKAIFVLWEESVRHSNLHTYWNISSMLITLFNENEMLMQAMINLGLCTTVVSVLRRIASLPPITTDLIHVSATAPFMECWFGIVRRIIRLCLPYRNSHLYSMCQEMLWLLEMAVLNVDIQSERITRQGLTCVYGLWLTVLQELYLSNGKSDWDSMSDLLAAGEESADDVVDNEMQNDIAPTSNFLSETLSAVVGTIADFRDRKFFYRNSYSKRLPPIGERAERLIFCVTEISHFFTSMPVKSLEAVTNQEMKLFKIFLSFLSLVCKQNDTRIVTFEHLNNKQRLMNICGERIGHLFGPLIAFVLFPASTKASKLSFVTSNTGRNGNSWEMKRRLMIVKMLVSNKNHLKSLLDANLEYQCALNLSLHELALLDTIEDLDVQKDIENLIRFLRKLQIESPLATLDADRLMSLNMDESLAIHGYLEYRNKFLTRVQQRAIRFIVEEKQQTKIRSEVAMQMTCRVVEDQNLLRKNFMKTCRESELKNMAANVFLDGLLTELCHPEGLFYDAESWPSSWALDPTEGPNRERRRLMPSHLSFDIKFLRPQSINKIKKREKSPPLFHLLSDLRGNINELNLEDGLVPGERIILSLSAVVVRSTVESSGEILAGDKRFYFHSDYTRSVQKRLSRTNTLFIRWSYGDLLEIYKRHHLLKDTALEIFLSDGQTYLIVFEDQAKRDQFGLQILSSDLCKLSSFSNVSVQSATQLWREGAITNFEYLMQLNKLAGRSYNDLMQYPVFPFVLSDYKSTVLDLTNPISFRDLSRPMAIQNKRLEKHYLRKYSYLAREEVQAVSGCGSPFMFGPYHYGSHYSNIGIVAHYLVRLPPFTDIALEYQDNNFDIADRLFNSIETTWRLASFDSTTDFKELIPEFFYLPDFLMNKENLNLGMRQNGDIVDDVILPKWCQGSARLFVLIHRQALESSFVSSALNYWIDLIFGYKQTGKAAIDAINVFHPATYRMNTVHGLNDEYDELSISALRTMIQTYGQMPLQLFRSPHLPPLCGKMHQNIPSISLNPLDTVRGIRWGEFIGSPDTEFGNLIVVLNQKLPSSDWSGRLVAFSEGTCFAFPSNTCFIYKYGEGVRPRNLCSYGLVTWRHNDGILRLRLHEPKLWWDLASYHTYNVVTTAYCVSFDLLFIGLSCGIILTYRIQLSEFGVKDFALLKTLYAHDTAVRALAVCGNFAVAASGCDMGKICIWDLNRLSYVRTLVPANGREVQFICISRTSCDVAIVAYSGYGSSVTLKTINGLEIGSIDTDIVVTAIAMTSISEGTAVNCVFLGMQNGVISYFNLPENLRIFDMWTMKFVRDIVDYRFLEPVVSISFSNRCTRLFVNFSSGRVLCWQGENLQPKRPPSLNIISDM</sequence>
<dbReference type="CDD" id="cd06071">
    <property type="entry name" value="Beach"/>
    <property type="match status" value="1"/>
</dbReference>
<dbReference type="Pfam" id="PF02138">
    <property type="entry name" value="Beach"/>
    <property type="match status" value="1"/>
</dbReference>
<evidence type="ECO:0000259" key="8">
    <source>
        <dbReference type="PROSITE" id="PS51783"/>
    </source>
</evidence>
<dbReference type="InterPro" id="IPR011993">
    <property type="entry name" value="PH-like_dom_sf"/>
</dbReference>
<reference evidence="11" key="1">
    <citation type="submission" date="2016-04" db="UniProtKB">
        <authorList>
            <consortium name="WormBaseParasite"/>
        </authorList>
    </citation>
    <scope>IDENTIFICATION</scope>
</reference>
<dbReference type="Gene3D" id="2.30.29.30">
    <property type="entry name" value="Pleckstrin-homology domain (PH domain)/Phosphotyrosine-binding domain (PTB)"/>
    <property type="match status" value="1"/>
</dbReference>
<keyword evidence="6" id="KW-0812">Transmembrane</keyword>
<comment type="function">
    <text evidence="3">Binds to type II regulatory subunits of protein kinase A and anchors/targets them to the membrane. May anchor the kinase to cytoskeletal and/or organelle-associated proteins. Regulates endosomal traffic in polarized epithelial cells such as the vulval precursor cells and intestinal cells. Thought to act as a negative regulator of lin-12 activity in vulval precursor cells. May have a role in the internalization process from basolateral surface of polarized epithelial cells.</text>
</comment>
<dbReference type="PROSITE" id="PS51783">
    <property type="entry name" value="PH_BEACH"/>
    <property type="match status" value="1"/>
</dbReference>
<accession>A0A158PPS6</accession>
<evidence type="ECO:0000313" key="10">
    <source>
        <dbReference type="Proteomes" id="UP000278627"/>
    </source>
</evidence>
<evidence type="ECO:0000259" key="7">
    <source>
        <dbReference type="PROSITE" id="PS50197"/>
    </source>
</evidence>
<dbReference type="InterPro" id="IPR013320">
    <property type="entry name" value="ConA-like_dom_sf"/>
</dbReference>
<dbReference type="InterPro" id="IPR001680">
    <property type="entry name" value="WD40_rpt"/>
</dbReference>
<dbReference type="InterPro" id="IPR015943">
    <property type="entry name" value="WD40/YVTN_repeat-like_dom_sf"/>
</dbReference>
<evidence type="ECO:0000256" key="5">
    <source>
        <dbReference type="ARBA" id="ARBA00081052"/>
    </source>
</evidence>
<dbReference type="SMART" id="SM00320">
    <property type="entry name" value="WD40"/>
    <property type="match status" value="2"/>
</dbReference>
<dbReference type="PANTHER" id="PTHR13743">
    <property type="entry name" value="BEIGE/BEACH-RELATED"/>
    <property type="match status" value="1"/>
</dbReference>
<gene>
    <name evidence="9" type="ORF">BPAG_LOCUS26</name>
</gene>
<evidence type="ECO:0000256" key="4">
    <source>
        <dbReference type="ARBA" id="ARBA00068767"/>
    </source>
</evidence>
<protein>
    <recommendedName>
        <fullName evidence="4">Putative neurobeachin homolog</fullName>
    </recommendedName>
    <alternativeName>
        <fullName evidence="5">Suppressor enhancer of lin-12</fullName>
    </alternativeName>
</protein>
<feature type="transmembrane region" description="Helical" evidence="6">
    <location>
        <begin position="403"/>
        <end position="427"/>
    </location>
</feature>
<dbReference type="Gene3D" id="1.10.1540.10">
    <property type="entry name" value="BEACH domain"/>
    <property type="match status" value="1"/>
</dbReference>
<dbReference type="STRING" id="6280.A0A158PPS6"/>
<dbReference type="InterPro" id="IPR050865">
    <property type="entry name" value="BEACH_Domain"/>
</dbReference>
<dbReference type="EMBL" id="UZAD01000001">
    <property type="protein sequence ID" value="VDN81212.1"/>
    <property type="molecule type" value="Genomic_DNA"/>
</dbReference>
<proteinExistence type="predicted"/>
<dbReference type="SMART" id="SM01026">
    <property type="entry name" value="Beach"/>
    <property type="match status" value="1"/>
</dbReference>
<evidence type="ECO:0000256" key="1">
    <source>
        <dbReference type="ARBA" id="ARBA00022574"/>
    </source>
</evidence>
<dbReference type="SUPFAM" id="SSF49899">
    <property type="entry name" value="Concanavalin A-like lectins/glucanases"/>
    <property type="match status" value="1"/>
</dbReference>
<dbReference type="PROSITE" id="PS50197">
    <property type="entry name" value="BEACH"/>
    <property type="match status" value="1"/>
</dbReference>
<name>A0A158PPS6_BRUPA</name>
<dbReference type="SUPFAM" id="SSF50978">
    <property type="entry name" value="WD40 repeat-like"/>
    <property type="match status" value="1"/>
</dbReference>